<proteinExistence type="predicted"/>
<evidence type="ECO:0000313" key="2">
    <source>
        <dbReference type="WBParaSite" id="Minc3s00621g15221"/>
    </source>
</evidence>
<name>A0A914LLQ8_MELIC</name>
<dbReference type="AlphaFoldDB" id="A0A914LLQ8"/>
<evidence type="ECO:0000313" key="1">
    <source>
        <dbReference type="Proteomes" id="UP000887563"/>
    </source>
</evidence>
<protein>
    <submittedName>
        <fullName evidence="2">Candidate secreted effector</fullName>
    </submittedName>
</protein>
<reference evidence="2" key="1">
    <citation type="submission" date="2022-11" db="UniProtKB">
        <authorList>
            <consortium name="WormBaseParasite"/>
        </authorList>
    </citation>
    <scope>IDENTIFICATION</scope>
</reference>
<sequence length="93" mass="11276">MVIQKLEKKFFLIRKKLKRNEHSNAGRELRRTIIRRRQAIHAGIERNEHSNAGRELRRTIIRRRQAIHAGIERTDHKPFYIIPWGSYNEMYSI</sequence>
<dbReference type="WBParaSite" id="Minc3s00621g15221">
    <property type="protein sequence ID" value="Minc3s00621g15221"/>
    <property type="gene ID" value="Minc3s00621g15221"/>
</dbReference>
<keyword evidence="1" id="KW-1185">Reference proteome</keyword>
<dbReference type="Proteomes" id="UP000887563">
    <property type="component" value="Unplaced"/>
</dbReference>
<accession>A0A914LLQ8</accession>
<organism evidence="1 2">
    <name type="scientific">Meloidogyne incognita</name>
    <name type="common">Southern root-knot nematode worm</name>
    <name type="synonym">Oxyuris incognita</name>
    <dbReference type="NCBI Taxonomy" id="6306"/>
    <lineage>
        <taxon>Eukaryota</taxon>
        <taxon>Metazoa</taxon>
        <taxon>Ecdysozoa</taxon>
        <taxon>Nematoda</taxon>
        <taxon>Chromadorea</taxon>
        <taxon>Rhabditida</taxon>
        <taxon>Tylenchina</taxon>
        <taxon>Tylenchomorpha</taxon>
        <taxon>Tylenchoidea</taxon>
        <taxon>Meloidogynidae</taxon>
        <taxon>Meloidogyninae</taxon>
        <taxon>Meloidogyne</taxon>
        <taxon>Meloidogyne incognita group</taxon>
    </lineage>
</organism>